<reference evidence="1" key="1">
    <citation type="submission" date="2019-02" db="EMBL/GenBank/DDBJ databases">
        <authorList>
            <person name="Gruber-Vodicka R. H."/>
            <person name="Seah K. B. B."/>
        </authorList>
    </citation>
    <scope>NUCLEOTIDE SEQUENCE</scope>
    <source>
        <strain evidence="1">BECK_BZ125</strain>
    </source>
</reference>
<name>A0A450YW65_9GAMM</name>
<accession>A0A450YW65</accession>
<sequence length="67" mass="7756">MNEETSDRQSDVRREIAKRTTDFLEREFDEYDPCEVIDGVSRALIFGYGVELLRTSSLSSIEYSSSR</sequence>
<dbReference type="EMBL" id="CAADFT010000054">
    <property type="protein sequence ID" value="VFK45774.1"/>
    <property type="molecule type" value="Genomic_DNA"/>
</dbReference>
<gene>
    <name evidence="1" type="ORF">BECKTC1821E_GA0114239_105415</name>
</gene>
<organism evidence="1">
    <name type="scientific">Candidatus Kentrum sp. TC</name>
    <dbReference type="NCBI Taxonomy" id="2126339"/>
    <lineage>
        <taxon>Bacteria</taxon>
        <taxon>Pseudomonadati</taxon>
        <taxon>Pseudomonadota</taxon>
        <taxon>Gammaproteobacteria</taxon>
        <taxon>Candidatus Kentrum</taxon>
    </lineage>
</organism>
<evidence type="ECO:0000313" key="1">
    <source>
        <dbReference type="EMBL" id="VFK45774.1"/>
    </source>
</evidence>
<dbReference type="AlphaFoldDB" id="A0A450YW65"/>
<proteinExistence type="predicted"/>
<protein>
    <submittedName>
        <fullName evidence="1">Uncharacterized protein</fullName>
    </submittedName>
</protein>